<dbReference type="AlphaFoldDB" id="A0A454CQN7"/>
<dbReference type="Proteomes" id="UP000008367">
    <property type="component" value="Unassembled WGS sequence"/>
</dbReference>
<reference evidence="1 2" key="1">
    <citation type="submission" date="2012-10" db="EMBL/GenBank/DDBJ databases">
        <title>Genome sequence of Vibrio Cholerae HENC-02.</title>
        <authorList>
            <person name="Eppinger M."/>
            <person name="Hasan N.A."/>
            <person name="Sengamalay N."/>
            <person name="Hine E."/>
            <person name="Su Q."/>
            <person name="Daugherty S.C."/>
            <person name="Young S."/>
            <person name="Sadzewicz L."/>
            <person name="Tallon L."/>
            <person name="Cebula T.A."/>
            <person name="Ravel J."/>
            <person name="Colwell R.R."/>
        </authorList>
    </citation>
    <scope>NUCLEOTIDE SEQUENCE [LARGE SCALE GENOMIC DNA]</scope>
    <source>
        <strain evidence="1 2">HENC-02</strain>
    </source>
</reference>
<sequence length="17" mass="2106">EVDTTNKVNHYAQRRFK</sequence>
<organism evidence="1 2">
    <name type="scientific">Vibrio harveyi</name>
    <name type="common">Beneckea harveyi</name>
    <dbReference type="NCBI Taxonomy" id="669"/>
    <lineage>
        <taxon>Bacteria</taxon>
        <taxon>Pseudomonadati</taxon>
        <taxon>Pseudomonadota</taxon>
        <taxon>Gammaproteobacteria</taxon>
        <taxon>Vibrionales</taxon>
        <taxon>Vibrionaceae</taxon>
        <taxon>Vibrio</taxon>
    </lineage>
</organism>
<comment type="caution">
    <text evidence="1">The sequence shown here is derived from an EMBL/GenBank/DDBJ whole genome shotgun (WGS) entry which is preliminary data.</text>
</comment>
<protein>
    <submittedName>
        <fullName evidence="1">Uncharacterized protein</fullName>
    </submittedName>
</protein>
<proteinExistence type="predicted"/>
<evidence type="ECO:0000313" key="1">
    <source>
        <dbReference type="EMBL" id="EKM28716.1"/>
    </source>
</evidence>
<dbReference type="EMBL" id="AJSR01002409">
    <property type="protein sequence ID" value="EKM28716.1"/>
    <property type="molecule type" value="Genomic_DNA"/>
</dbReference>
<evidence type="ECO:0000313" key="2">
    <source>
        <dbReference type="Proteomes" id="UP000008367"/>
    </source>
</evidence>
<accession>A0A454CQN7</accession>
<name>A0A454CQN7_VIBHA</name>
<gene>
    <name evidence="1" type="ORF">VCHENC02_5412B</name>
</gene>
<feature type="non-terminal residue" evidence="1">
    <location>
        <position position="1"/>
    </location>
</feature>